<evidence type="ECO:0008006" key="4">
    <source>
        <dbReference type="Google" id="ProtNLM"/>
    </source>
</evidence>
<dbReference type="SUPFAM" id="SSF56112">
    <property type="entry name" value="Protein kinase-like (PK-like)"/>
    <property type="match status" value="1"/>
</dbReference>
<keyword evidence="3" id="KW-1185">Reference proteome</keyword>
<proteinExistence type="predicted"/>
<reference evidence="2" key="1">
    <citation type="submission" date="2021-03" db="EMBL/GenBank/DDBJ databases">
        <title>Evolutionary innovations through gain and loss of genes in the ectomycorrhizal Boletales.</title>
        <authorList>
            <person name="Wu G."/>
            <person name="Miyauchi S."/>
            <person name="Morin E."/>
            <person name="Yang Z.-L."/>
            <person name="Xu J."/>
            <person name="Martin F.M."/>
        </authorList>
    </citation>
    <scope>NUCLEOTIDE SEQUENCE</scope>
    <source>
        <strain evidence="2">BR01</strain>
    </source>
</reference>
<dbReference type="Gene3D" id="1.10.510.10">
    <property type="entry name" value="Transferase(Phosphotransferase) domain 1"/>
    <property type="match status" value="1"/>
</dbReference>
<evidence type="ECO:0000313" key="3">
    <source>
        <dbReference type="Proteomes" id="UP000683000"/>
    </source>
</evidence>
<dbReference type="InterPro" id="IPR011009">
    <property type="entry name" value="Kinase-like_dom_sf"/>
</dbReference>
<evidence type="ECO:0000256" key="1">
    <source>
        <dbReference type="SAM" id="MobiDB-lite"/>
    </source>
</evidence>
<dbReference type="OrthoDB" id="4062651at2759"/>
<dbReference type="Proteomes" id="UP000683000">
    <property type="component" value="Unassembled WGS sequence"/>
</dbReference>
<sequence length="115" mass="13358">MQVEDADEEVDDQCGTQYWIAPEVEKKLRHSPIKADRWACGRVILSLLDRFRKEDESLRAFARELVAHDPKQRPSLLGWGRYSAPRSDAGNIARRDRMEVDEDTRPPNVKKQRLA</sequence>
<feature type="region of interest" description="Disordered" evidence="1">
    <location>
        <begin position="73"/>
        <end position="115"/>
    </location>
</feature>
<dbReference type="AlphaFoldDB" id="A0A8I2YHG0"/>
<organism evidence="2 3">
    <name type="scientific">Boletus reticuloceps</name>
    <dbReference type="NCBI Taxonomy" id="495285"/>
    <lineage>
        <taxon>Eukaryota</taxon>
        <taxon>Fungi</taxon>
        <taxon>Dikarya</taxon>
        <taxon>Basidiomycota</taxon>
        <taxon>Agaricomycotina</taxon>
        <taxon>Agaricomycetes</taxon>
        <taxon>Agaricomycetidae</taxon>
        <taxon>Boletales</taxon>
        <taxon>Boletineae</taxon>
        <taxon>Boletaceae</taxon>
        <taxon>Boletoideae</taxon>
        <taxon>Boletus</taxon>
    </lineage>
</organism>
<accession>A0A8I2YHG0</accession>
<protein>
    <recommendedName>
        <fullName evidence="4">Protein kinase domain-containing protein</fullName>
    </recommendedName>
</protein>
<name>A0A8I2YHG0_9AGAM</name>
<gene>
    <name evidence="2" type="ORF">JVT61DRAFT_8986</name>
</gene>
<evidence type="ECO:0000313" key="2">
    <source>
        <dbReference type="EMBL" id="KAG6371970.1"/>
    </source>
</evidence>
<comment type="caution">
    <text evidence="2">The sequence shown here is derived from an EMBL/GenBank/DDBJ whole genome shotgun (WGS) entry which is preliminary data.</text>
</comment>
<dbReference type="EMBL" id="JAGFBS010000031">
    <property type="protein sequence ID" value="KAG6371970.1"/>
    <property type="molecule type" value="Genomic_DNA"/>
</dbReference>